<dbReference type="EMBL" id="RQVS01000003">
    <property type="protein sequence ID" value="RRJ87888.1"/>
    <property type="molecule type" value="Genomic_DNA"/>
</dbReference>
<dbReference type="SMART" id="SM00342">
    <property type="entry name" value="HTH_ARAC"/>
    <property type="match status" value="1"/>
</dbReference>
<dbReference type="InterPro" id="IPR018060">
    <property type="entry name" value="HTH_AraC"/>
</dbReference>
<dbReference type="Pfam" id="PF12833">
    <property type="entry name" value="HTH_18"/>
    <property type="match status" value="1"/>
</dbReference>
<keyword evidence="6" id="KW-1185">Reference proteome</keyword>
<keyword evidence="3" id="KW-0804">Transcription</keyword>
<reference evidence="5 6" key="1">
    <citation type="submission" date="2018-11" db="EMBL/GenBank/DDBJ databases">
        <title>YIM 102482-1 draft genome.</title>
        <authorList>
            <person name="Li G."/>
            <person name="Jiang Y."/>
        </authorList>
    </citation>
    <scope>NUCLEOTIDE SEQUENCE [LARGE SCALE GENOMIC DNA]</scope>
    <source>
        <strain evidence="5 6">YIM 102482-1</strain>
    </source>
</reference>
<feature type="domain" description="HTH araC/xylS-type" evidence="4">
    <location>
        <begin position="210"/>
        <end position="310"/>
    </location>
</feature>
<dbReference type="InterPro" id="IPR050204">
    <property type="entry name" value="AraC_XylS_family_regulators"/>
</dbReference>
<dbReference type="OrthoDB" id="9799345at2"/>
<dbReference type="GO" id="GO:0043565">
    <property type="term" value="F:sequence-specific DNA binding"/>
    <property type="evidence" value="ECO:0007669"/>
    <property type="project" value="InterPro"/>
</dbReference>
<evidence type="ECO:0000313" key="6">
    <source>
        <dbReference type="Proteomes" id="UP000274391"/>
    </source>
</evidence>
<name>A0A3P3W0M5_9MICO</name>
<dbReference type="PROSITE" id="PS00041">
    <property type="entry name" value="HTH_ARAC_FAMILY_1"/>
    <property type="match status" value="1"/>
</dbReference>
<gene>
    <name evidence="5" type="ORF">EG850_03270</name>
</gene>
<dbReference type="InterPro" id="IPR035418">
    <property type="entry name" value="AraC-bd_2"/>
</dbReference>
<evidence type="ECO:0000259" key="4">
    <source>
        <dbReference type="PROSITE" id="PS01124"/>
    </source>
</evidence>
<dbReference type="AlphaFoldDB" id="A0A3P3W0M5"/>
<comment type="caution">
    <text evidence="5">The sequence shown here is derived from an EMBL/GenBank/DDBJ whole genome shotgun (WGS) entry which is preliminary data.</text>
</comment>
<accession>A0A3P3W0M5</accession>
<evidence type="ECO:0000313" key="5">
    <source>
        <dbReference type="EMBL" id="RRJ87888.1"/>
    </source>
</evidence>
<dbReference type="Gene3D" id="1.10.10.60">
    <property type="entry name" value="Homeodomain-like"/>
    <property type="match status" value="1"/>
</dbReference>
<dbReference type="InterPro" id="IPR018062">
    <property type="entry name" value="HTH_AraC-typ_CS"/>
</dbReference>
<sequence>MDEQRLIELEVRGVDEWRETVTSLLLPLAIETDDPDSFRASITTVTVSGVRIYRISATSHRSARTERLVARGGDPFYAVVHQVAGSSRVAQYDHTAELVRGDFALYDTTSPYRREFPEGTTMVMLIPQQLINLPPRAFAQIAALRIPGDQGIGAIASPLLTGLAGNLGSLLGQGGRAVVQAVVDVISACVAEQLGIAAPTRSTTHLELLMEVREYIMSHLGDAGLTPQRIAQQHFVSVRTLHSLFKEQGTTVATWIRERRLEMARRDLIDAMCTDPIRVIGERWGFVDATHFSNAFKLAYGASPRQYRQAALQAQAEARV</sequence>
<evidence type="ECO:0000256" key="2">
    <source>
        <dbReference type="ARBA" id="ARBA00023125"/>
    </source>
</evidence>
<evidence type="ECO:0000256" key="3">
    <source>
        <dbReference type="ARBA" id="ARBA00023163"/>
    </source>
</evidence>
<dbReference type="Pfam" id="PF14525">
    <property type="entry name" value="AraC_binding_2"/>
    <property type="match status" value="1"/>
</dbReference>
<dbReference type="PANTHER" id="PTHR46796:SF6">
    <property type="entry name" value="ARAC SUBFAMILY"/>
    <property type="match status" value="1"/>
</dbReference>
<organism evidence="5 6">
    <name type="scientific">Gulosibacter macacae</name>
    <dbReference type="NCBI Taxonomy" id="2488791"/>
    <lineage>
        <taxon>Bacteria</taxon>
        <taxon>Bacillati</taxon>
        <taxon>Actinomycetota</taxon>
        <taxon>Actinomycetes</taxon>
        <taxon>Micrococcales</taxon>
        <taxon>Microbacteriaceae</taxon>
        <taxon>Gulosibacter</taxon>
    </lineage>
</organism>
<dbReference type="Proteomes" id="UP000274391">
    <property type="component" value="Unassembled WGS sequence"/>
</dbReference>
<dbReference type="RefSeq" id="WP_124969890.1">
    <property type="nucleotide sequence ID" value="NZ_RQVS01000003.1"/>
</dbReference>
<evidence type="ECO:0000256" key="1">
    <source>
        <dbReference type="ARBA" id="ARBA00023015"/>
    </source>
</evidence>
<dbReference type="InterPro" id="IPR009057">
    <property type="entry name" value="Homeodomain-like_sf"/>
</dbReference>
<dbReference type="SUPFAM" id="SSF46689">
    <property type="entry name" value="Homeodomain-like"/>
    <property type="match status" value="1"/>
</dbReference>
<dbReference type="PANTHER" id="PTHR46796">
    <property type="entry name" value="HTH-TYPE TRANSCRIPTIONAL ACTIVATOR RHAS-RELATED"/>
    <property type="match status" value="1"/>
</dbReference>
<keyword evidence="1" id="KW-0805">Transcription regulation</keyword>
<dbReference type="PROSITE" id="PS01124">
    <property type="entry name" value="HTH_ARAC_FAMILY_2"/>
    <property type="match status" value="1"/>
</dbReference>
<keyword evidence="2" id="KW-0238">DNA-binding</keyword>
<dbReference type="GO" id="GO:0003700">
    <property type="term" value="F:DNA-binding transcription factor activity"/>
    <property type="evidence" value="ECO:0007669"/>
    <property type="project" value="InterPro"/>
</dbReference>
<proteinExistence type="predicted"/>
<protein>
    <submittedName>
        <fullName evidence="5">Helix-turn-helix domain-containing protein</fullName>
    </submittedName>
</protein>